<dbReference type="InterPro" id="IPR000073">
    <property type="entry name" value="AB_hydrolase_1"/>
</dbReference>
<dbReference type="PANTHER" id="PTHR43248">
    <property type="entry name" value="2-SUCCINYL-6-HYDROXY-2,4-CYCLOHEXADIENE-1-CARBOXYLATE SYNTHASE"/>
    <property type="match status" value="1"/>
</dbReference>
<comment type="similarity">
    <text evidence="1">Belongs to the peptidase S33 family.</text>
</comment>
<feature type="domain" description="AB hydrolase-1" evidence="3">
    <location>
        <begin position="72"/>
        <end position="196"/>
    </location>
</feature>
<dbReference type="PRINTS" id="PR00793">
    <property type="entry name" value="PROAMNOPTASE"/>
</dbReference>
<gene>
    <name evidence="4" type="ORF">CANVERA_P2510</name>
</gene>
<dbReference type="PANTHER" id="PTHR43248:SF2">
    <property type="entry name" value="PROLYL AMINOPEPTIDASE"/>
    <property type="match status" value="1"/>
</dbReference>
<reference evidence="4" key="1">
    <citation type="submission" date="2022-12" db="EMBL/GenBank/DDBJ databases">
        <authorList>
            <person name="Brejova B."/>
        </authorList>
    </citation>
    <scope>NUCLEOTIDE SEQUENCE</scope>
</reference>
<dbReference type="OrthoDB" id="1898734at2759"/>
<evidence type="ECO:0000256" key="1">
    <source>
        <dbReference type="ARBA" id="ARBA00010088"/>
    </source>
</evidence>
<comment type="caution">
    <text evidence="4">The sequence shown here is derived from an EMBL/GenBank/DDBJ whole genome shotgun (WGS) entry which is preliminary data.</text>
</comment>
<dbReference type="GO" id="GO:0008233">
    <property type="term" value="F:peptidase activity"/>
    <property type="evidence" value="ECO:0007669"/>
    <property type="project" value="InterPro"/>
</dbReference>
<evidence type="ECO:0000256" key="2">
    <source>
        <dbReference type="ARBA" id="ARBA00022801"/>
    </source>
</evidence>
<sequence length="462" mass="53105">MLHYEIIDAFKTKDIFNQRIAFELPLNHSNPESHIIQVVINITQKYSDHISKLDAFETIALPEEPKLIAYLQGGPGFPCATPTSNSSVTKLLLDKNYQILWLDQRGTGYSTPIQSKNFREVVNNVYGDSELNNQLRYILSFRADSVVKDLEMIRKFLIKDEKLSIIGQSYGGFCCFTYLSLYPKSLKEVLVTGGIPPIGFAVDDVYEATYKQTSERNWHYYNKFPQDRTKIVSICKYLKHRNTSLPNGSHLTPERFLQLGLNFGATGGTDTIHLLVTKLYEELKVLGQPTYNTLNTISQSLGFETNVIYAVFQEAIYCNGVGSKSNWSADFLRESKFEINDDEIYFTGEMVYKFMYENNSYSELAEFKDLAHALHEYTNWSNLYDVDVLKNISWKDVPIVAATYVNDQYVDFNLCKQVKEKYFAKDNLKQYITSEFFHNGLRADPDKVLGSLFDLLENNDID</sequence>
<dbReference type="Gene3D" id="3.40.50.1820">
    <property type="entry name" value="alpha/beta hydrolase"/>
    <property type="match status" value="1"/>
</dbReference>
<keyword evidence="2" id="KW-0378">Hydrolase</keyword>
<dbReference type="AlphaFoldDB" id="A0A9W4TYD7"/>
<dbReference type="InterPro" id="IPR029058">
    <property type="entry name" value="AB_hydrolase_fold"/>
</dbReference>
<dbReference type="SUPFAM" id="SSF53474">
    <property type="entry name" value="alpha/beta-Hydrolases"/>
    <property type="match status" value="1"/>
</dbReference>
<protein>
    <recommendedName>
        <fullName evidence="3">AB hydrolase-1 domain-containing protein</fullName>
    </recommendedName>
</protein>
<keyword evidence="5" id="KW-1185">Reference proteome</keyword>
<dbReference type="EMBL" id="CANTUO010000002">
    <property type="protein sequence ID" value="CAI5757998.1"/>
    <property type="molecule type" value="Genomic_DNA"/>
</dbReference>
<dbReference type="GO" id="GO:0006508">
    <property type="term" value="P:proteolysis"/>
    <property type="evidence" value="ECO:0007669"/>
    <property type="project" value="InterPro"/>
</dbReference>
<dbReference type="Pfam" id="PF00561">
    <property type="entry name" value="Abhydrolase_1"/>
    <property type="match status" value="1"/>
</dbReference>
<dbReference type="Proteomes" id="UP001152885">
    <property type="component" value="Unassembled WGS sequence"/>
</dbReference>
<evidence type="ECO:0000313" key="5">
    <source>
        <dbReference type="Proteomes" id="UP001152885"/>
    </source>
</evidence>
<dbReference type="InterPro" id="IPR002410">
    <property type="entry name" value="Peptidase_S33"/>
</dbReference>
<evidence type="ECO:0000259" key="3">
    <source>
        <dbReference type="Pfam" id="PF00561"/>
    </source>
</evidence>
<accession>A0A9W4TYD7</accession>
<evidence type="ECO:0000313" key="4">
    <source>
        <dbReference type="EMBL" id="CAI5757998.1"/>
    </source>
</evidence>
<name>A0A9W4TYD7_9ASCO</name>
<dbReference type="InterPro" id="IPR051601">
    <property type="entry name" value="Serine_prot/Carboxylest_S33"/>
</dbReference>
<proteinExistence type="inferred from homology"/>
<organism evidence="4 5">
    <name type="scientific">Candida verbasci</name>
    <dbReference type="NCBI Taxonomy" id="1227364"/>
    <lineage>
        <taxon>Eukaryota</taxon>
        <taxon>Fungi</taxon>
        <taxon>Dikarya</taxon>
        <taxon>Ascomycota</taxon>
        <taxon>Saccharomycotina</taxon>
        <taxon>Pichiomycetes</taxon>
        <taxon>Debaryomycetaceae</taxon>
        <taxon>Candida/Lodderomyces clade</taxon>
        <taxon>Candida</taxon>
    </lineage>
</organism>